<dbReference type="InterPro" id="IPR012337">
    <property type="entry name" value="RNaseH-like_sf"/>
</dbReference>
<keyword evidence="4" id="KW-1185">Reference proteome</keyword>
<feature type="chain" id="PRO_5007589711" evidence="1">
    <location>
        <begin position="29"/>
        <end position="181"/>
    </location>
</feature>
<dbReference type="InterPro" id="IPR001584">
    <property type="entry name" value="Integrase_cat-core"/>
</dbReference>
<dbReference type="SUPFAM" id="SSF53098">
    <property type="entry name" value="Ribonuclease H-like"/>
    <property type="match status" value="1"/>
</dbReference>
<feature type="domain" description="Integrase catalytic" evidence="2">
    <location>
        <begin position="71"/>
        <end position="172"/>
    </location>
</feature>
<evidence type="ECO:0000313" key="4">
    <source>
        <dbReference type="Proteomes" id="UP000075243"/>
    </source>
</evidence>
<dbReference type="PANTHER" id="PTHR47266">
    <property type="entry name" value="ENDONUCLEASE-RELATED"/>
    <property type="match status" value="1"/>
</dbReference>
<protein>
    <submittedName>
        <fullName evidence="3">Pro-Pol polyprotein</fullName>
    </submittedName>
</protein>
<sequence length="181" mass="20628">MRLTRSCNFVILLHLVVILAFRGQLARCLTVVFTGPPSSRMRGRFAALVSSVRKQEDPLHGDNRCLSSPCYSVRLGVPRAIVSDQGTHFCNRSMQALLKKYGVVHRLSTPYHPHTNGQVEISNREIKRILEKIVQPNMKDWSNRLDDALWAHRTAYKAPIGMSPYRVIFGKECHLPVEIEH</sequence>
<accession>A0A151UHN5</accession>
<dbReference type="GO" id="GO:0015074">
    <property type="term" value="P:DNA integration"/>
    <property type="evidence" value="ECO:0007669"/>
    <property type="project" value="InterPro"/>
</dbReference>
<dbReference type="Gramene" id="C.cajan_45622.t">
    <property type="protein sequence ID" value="C.cajan_45622.t"/>
    <property type="gene ID" value="C.cajan_45622"/>
</dbReference>
<dbReference type="GO" id="GO:0003676">
    <property type="term" value="F:nucleic acid binding"/>
    <property type="evidence" value="ECO:0007669"/>
    <property type="project" value="InterPro"/>
</dbReference>
<organism evidence="3 4">
    <name type="scientific">Cajanus cajan</name>
    <name type="common">Pigeon pea</name>
    <name type="synonym">Cajanus indicus</name>
    <dbReference type="NCBI Taxonomy" id="3821"/>
    <lineage>
        <taxon>Eukaryota</taxon>
        <taxon>Viridiplantae</taxon>
        <taxon>Streptophyta</taxon>
        <taxon>Embryophyta</taxon>
        <taxon>Tracheophyta</taxon>
        <taxon>Spermatophyta</taxon>
        <taxon>Magnoliopsida</taxon>
        <taxon>eudicotyledons</taxon>
        <taxon>Gunneridae</taxon>
        <taxon>Pentapetalae</taxon>
        <taxon>rosids</taxon>
        <taxon>fabids</taxon>
        <taxon>Fabales</taxon>
        <taxon>Fabaceae</taxon>
        <taxon>Papilionoideae</taxon>
        <taxon>50 kb inversion clade</taxon>
        <taxon>NPAAA clade</taxon>
        <taxon>indigoferoid/millettioid clade</taxon>
        <taxon>Phaseoleae</taxon>
        <taxon>Cajanus</taxon>
    </lineage>
</organism>
<dbReference type="PROSITE" id="PS50994">
    <property type="entry name" value="INTEGRASE"/>
    <property type="match status" value="1"/>
</dbReference>
<gene>
    <name evidence="3" type="ORF">KK1_048358</name>
</gene>
<keyword evidence="1" id="KW-0732">Signal</keyword>
<dbReference type="InterPro" id="IPR036397">
    <property type="entry name" value="RNaseH_sf"/>
</dbReference>
<dbReference type="InterPro" id="IPR052160">
    <property type="entry name" value="Gypsy_RT_Integrase-like"/>
</dbReference>
<evidence type="ECO:0000313" key="3">
    <source>
        <dbReference type="EMBL" id="KYP78741.1"/>
    </source>
</evidence>
<proteinExistence type="predicted"/>
<dbReference type="AlphaFoldDB" id="A0A151UHN5"/>
<dbReference type="Proteomes" id="UP000075243">
    <property type="component" value="Unassembled WGS sequence"/>
</dbReference>
<dbReference type="Gene3D" id="3.30.420.10">
    <property type="entry name" value="Ribonuclease H-like superfamily/Ribonuclease H"/>
    <property type="match status" value="1"/>
</dbReference>
<feature type="signal peptide" evidence="1">
    <location>
        <begin position="1"/>
        <end position="28"/>
    </location>
</feature>
<name>A0A151UHN5_CAJCA</name>
<evidence type="ECO:0000256" key="1">
    <source>
        <dbReference type="SAM" id="SignalP"/>
    </source>
</evidence>
<dbReference type="Pfam" id="PF00665">
    <property type="entry name" value="rve"/>
    <property type="match status" value="1"/>
</dbReference>
<reference evidence="3" key="1">
    <citation type="journal article" date="2012" name="Nat. Biotechnol.">
        <title>Draft genome sequence of pigeonpea (Cajanus cajan), an orphan legume crop of resource-poor farmers.</title>
        <authorList>
            <person name="Varshney R.K."/>
            <person name="Chen W."/>
            <person name="Li Y."/>
            <person name="Bharti A.K."/>
            <person name="Saxena R.K."/>
            <person name="Schlueter J.A."/>
            <person name="Donoghue M.T."/>
            <person name="Azam S."/>
            <person name="Fan G."/>
            <person name="Whaley A.M."/>
            <person name="Farmer A.D."/>
            <person name="Sheridan J."/>
            <person name="Iwata A."/>
            <person name="Tuteja R."/>
            <person name="Penmetsa R.V."/>
            <person name="Wu W."/>
            <person name="Upadhyaya H.D."/>
            <person name="Yang S.P."/>
            <person name="Shah T."/>
            <person name="Saxena K.B."/>
            <person name="Michael T."/>
            <person name="McCombie W.R."/>
            <person name="Yang B."/>
            <person name="Zhang G."/>
            <person name="Yang H."/>
            <person name="Wang J."/>
            <person name="Spillane C."/>
            <person name="Cook D.R."/>
            <person name="May G.D."/>
            <person name="Xu X."/>
            <person name="Jackson S.A."/>
        </authorList>
    </citation>
    <scope>NUCLEOTIDE SEQUENCE [LARGE SCALE GENOMIC DNA]</scope>
</reference>
<comment type="caution">
    <text evidence="3">The sequence shown here is derived from an EMBL/GenBank/DDBJ whole genome shotgun (WGS) entry which is preliminary data.</text>
</comment>
<evidence type="ECO:0000259" key="2">
    <source>
        <dbReference type="PROSITE" id="PS50994"/>
    </source>
</evidence>
<dbReference type="EMBL" id="AGCT01058634">
    <property type="protein sequence ID" value="KYP78741.1"/>
    <property type="molecule type" value="Genomic_DNA"/>
</dbReference>